<gene>
    <name evidence="1" type="primary">gp19</name>
    <name evidence="1" type="ORF">SSM2_113</name>
</gene>
<organism evidence="1 2">
    <name type="scientific">Synechococcus phage S-SM2</name>
    <dbReference type="NCBI Taxonomy" id="444860"/>
    <lineage>
        <taxon>Viruses</taxon>
        <taxon>Duplodnaviria</taxon>
        <taxon>Heunggongvirae</taxon>
        <taxon>Uroviricota</taxon>
        <taxon>Caudoviricetes</taxon>
        <taxon>Pantevenvirales</taxon>
        <taxon>Kyanoviridae</taxon>
        <taxon>Nilusvirus</taxon>
        <taxon>Nilusvirus ssm2</taxon>
    </lineage>
</organism>
<protein>
    <submittedName>
        <fullName evidence="1">Tail tube monomer</fullName>
    </submittedName>
</protein>
<proteinExistence type="predicted"/>
<dbReference type="GeneID" id="10326745"/>
<sequence>MATSRANQTIADFKSKLIGGGARPNLFEVELTTLPASVQGWDADTFKFMCKAANMPAQNIASIDVPFRGRTFKVAGDRTIDPWTITIINDEDFRLRRAFEEWSEQIAKLENNLGTTDPGAYMVNAKVYQLGRGSAPSSKDNAGSTNAVLAEYQFVDIFPTNVSQIDLSYDSTDTIEEFTVEFQVQSFNILAPAVGGGAVQPNG</sequence>
<dbReference type="RefSeq" id="YP_004322269.1">
    <property type="nucleotide sequence ID" value="NC_015279.1"/>
</dbReference>
<evidence type="ECO:0000313" key="1">
    <source>
        <dbReference type="EMBL" id="ADO97455.1"/>
    </source>
</evidence>
<reference evidence="1 2" key="1">
    <citation type="journal article" date="2010" name="Environ. Microbiol.">
        <title>Genomic analysis of oceanic cyanobacterial myoviruses compared with T4-like myoviruses from diverse hosts and environments.</title>
        <authorList>
            <person name="Sullivan M.B."/>
            <person name="Huang K.H."/>
            <person name="Ignacio-Espinoza J.C."/>
            <person name="Berlin A.M."/>
            <person name="Kelly L."/>
            <person name="Weigele P.R."/>
            <person name="DeFrancesco A.S."/>
            <person name="Kern S.E."/>
            <person name="Thompson L.R."/>
            <person name="Young S."/>
            <person name="Yandava C."/>
            <person name="Fu R."/>
            <person name="Krastins B."/>
            <person name="Chase M."/>
            <person name="Sarracino D."/>
            <person name="Osburne M.S."/>
            <person name="Henn M.R."/>
            <person name="Chisholm S.W."/>
        </authorList>
    </citation>
    <scope>NUCLEOTIDE SEQUENCE [LARGE SCALE GENOMIC DNA]</scope>
    <source>
        <strain evidence="1">8017-1</strain>
    </source>
</reference>
<evidence type="ECO:0000313" key="2">
    <source>
        <dbReference type="Proteomes" id="UP000006524"/>
    </source>
</evidence>
<dbReference type="Proteomes" id="UP000006524">
    <property type="component" value="Segment"/>
</dbReference>
<dbReference type="OrthoDB" id="10275at10239"/>
<keyword evidence="2" id="KW-1185">Reference proteome</keyword>
<accession>E3SJ07</accession>
<dbReference type="KEGG" id="vg:10326745"/>
<name>E3SJ07_9CAUD</name>
<dbReference type="EMBL" id="GU071095">
    <property type="protein sequence ID" value="ADO97455.1"/>
    <property type="molecule type" value="Genomic_DNA"/>
</dbReference>